<keyword evidence="2" id="KW-1185">Reference proteome</keyword>
<name>A0A841PA25_9HYPH</name>
<dbReference type="EMBL" id="JACHEF010000003">
    <property type="protein sequence ID" value="MBB6410401.1"/>
    <property type="molecule type" value="Genomic_DNA"/>
</dbReference>
<dbReference type="RefSeq" id="WP_184873376.1">
    <property type="nucleotide sequence ID" value="NZ_JACHEF010000003.1"/>
</dbReference>
<organism evidence="1 2">
    <name type="scientific">Mesorhizobium sangaii</name>
    <dbReference type="NCBI Taxonomy" id="505389"/>
    <lineage>
        <taxon>Bacteria</taxon>
        <taxon>Pseudomonadati</taxon>
        <taxon>Pseudomonadota</taxon>
        <taxon>Alphaproteobacteria</taxon>
        <taxon>Hyphomicrobiales</taxon>
        <taxon>Phyllobacteriaceae</taxon>
        <taxon>Mesorhizobium</taxon>
    </lineage>
</organism>
<evidence type="ECO:0000313" key="2">
    <source>
        <dbReference type="Proteomes" id="UP000556329"/>
    </source>
</evidence>
<dbReference type="Proteomes" id="UP000556329">
    <property type="component" value="Unassembled WGS sequence"/>
</dbReference>
<evidence type="ECO:0000313" key="1">
    <source>
        <dbReference type="EMBL" id="MBB6410401.1"/>
    </source>
</evidence>
<protein>
    <submittedName>
        <fullName evidence="1">Uncharacterized protein</fullName>
    </submittedName>
</protein>
<sequence length="158" mass="17507">MANGSLSEIETGLPIWAAAIANRLDFFRRRHPNKRNISELTIVLDALRRRVAAPDGEHQALRAFLHACLALLEEAAVSRTDLAGIARDLETLCDMARTSLDGDCDDRPLIAHEDNINTKVLPGAGRWAARVPGRVLWLAAMAAEVPDCRRRSRRYASE</sequence>
<gene>
    <name evidence="1" type="ORF">HNQ71_003075</name>
</gene>
<comment type="caution">
    <text evidence="1">The sequence shown here is derived from an EMBL/GenBank/DDBJ whole genome shotgun (WGS) entry which is preliminary data.</text>
</comment>
<reference evidence="1 2" key="1">
    <citation type="submission" date="2020-08" db="EMBL/GenBank/DDBJ databases">
        <title>Genomic Encyclopedia of Type Strains, Phase IV (KMG-IV): sequencing the most valuable type-strain genomes for metagenomic binning, comparative biology and taxonomic classification.</title>
        <authorList>
            <person name="Goeker M."/>
        </authorList>
    </citation>
    <scope>NUCLEOTIDE SEQUENCE [LARGE SCALE GENOMIC DNA]</scope>
    <source>
        <strain evidence="1 2">DSM 100039</strain>
    </source>
</reference>
<dbReference type="AlphaFoldDB" id="A0A841PA25"/>
<proteinExistence type="predicted"/>
<accession>A0A841PA25</accession>